<evidence type="ECO:0000256" key="5">
    <source>
        <dbReference type="ARBA" id="ARBA00022801"/>
    </source>
</evidence>
<dbReference type="Pfam" id="PF22848">
    <property type="entry name" value="ASD1_dom"/>
    <property type="match status" value="1"/>
</dbReference>
<dbReference type="Gene3D" id="2.60.40.1180">
    <property type="entry name" value="Golgi alpha-mannosidase II"/>
    <property type="match status" value="1"/>
</dbReference>
<comment type="caution">
    <text evidence="9">The sequence shown here is derived from an EMBL/GenBank/DDBJ whole genome shotgun (WGS) entry which is preliminary data.</text>
</comment>
<dbReference type="InterPro" id="IPR013780">
    <property type="entry name" value="Glyco_hydro_b"/>
</dbReference>
<dbReference type="InterPro" id="IPR055235">
    <property type="entry name" value="ASD1_cat"/>
</dbReference>
<dbReference type="Gene3D" id="3.20.20.80">
    <property type="entry name" value="Glycosidases"/>
    <property type="match status" value="1"/>
</dbReference>
<evidence type="ECO:0000256" key="7">
    <source>
        <dbReference type="ARBA" id="ARBA00023295"/>
    </source>
</evidence>
<feature type="domain" description="Alpha-L-arabinofuranosidase C-terminal" evidence="8">
    <location>
        <begin position="312"/>
        <end position="521"/>
    </location>
</feature>
<evidence type="ECO:0000313" key="10">
    <source>
        <dbReference type="Proteomes" id="UP001501803"/>
    </source>
</evidence>
<comment type="subunit">
    <text evidence="3">Homohexamer; trimer of dimers.</text>
</comment>
<dbReference type="SUPFAM" id="SSF51445">
    <property type="entry name" value="(Trans)glycosidases"/>
    <property type="match status" value="1"/>
</dbReference>
<keyword evidence="5" id="KW-0378">Hydrolase</keyword>
<dbReference type="EMBL" id="BAABCN010000002">
    <property type="protein sequence ID" value="GAA3862130.1"/>
    <property type="molecule type" value="Genomic_DNA"/>
</dbReference>
<comment type="similarity">
    <text evidence="2">Belongs to the glycosyl hydrolase 51 family.</text>
</comment>
<gene>
    <name evidence="9" type="ORF">GCM10022381_02950</name>
</gene>
<evidence type="ECO:0000256" key="6">
    <source>
        <dbReference type="ARBA" id="ARBA00023277"/>
    </source>
</evidence>
<dbReference type="SUPFAM" id="SSF51011">
    <property type="entry name" value="Glycosyl hydrolase domain"/>
    <property type="match status" value="1"/>
</dbReference>
<keyword evidence="10" id="KW-1185">Reference proteome</keyword>
<dbReference type="PANTHER" id="PTHR43576">
    <property type="entry name" value="ALPHA-L-ARABINOFURANOSIDASE C-RELATED"/>
    <property type="match status" value="1"/>
</dbReference>
<evidence type="ECO:0000256" key="4">
    <source>
        <dbReference type="ARBA" id="ARBA00012670"/>
    </source>
</evidence>
<dbReference type="PANTHER" id="PTHR43576:SF3">
    <property type="entry name" value="ALPHA-L-ARABINOFURANOSIDASE C"/>
    <property type="match status" value="1"/>
</dbReference>
<dbReference type="Pfam" id="PF06964">
    <property type="entry name" value="Alpha-L-AF_C"/>
    <property type="match status" value="1"/>
</dbReference>
<dbReference type="EC" id="3.2.1.55" evidence="4"/>
<dbReference type="SMART" id="SM00813">
    <property type="entry name" value="Alpha-L-AF_C"/>
    <property type="match status" value="1"/>
</dbReference>
<keyword evidence="7" id="KW-0326">Glycosidase</keyword>
<sequence>MVTPARFSTRTARTAHQKDFTVATARLRIDRTEIVAPVSARLFGSFVEHMGRSVYTGIYEPEHPTANFDGFRQDVLDLVRELGPSIIRYPGGNFVSGFRWEDSVGPRGERPVRLDLAWHSIETNQVGLHEFADWADQAGVEIMQAVNLGTRGIEDAAALLEYSNHPAGTALSDARRADGRAEPFGITLWCLGNEMDGPWQIGHKTAEEYGRLAAETARVMKWVDPTIELVAAGSSNAEMPTFGSWERTVLEHTAELVEHISLHAYYEELDGDVDSFLASAVGLDRYIGAVAAIIDDVLESKNLDKTIGISVDEWNVWYQTRFNTVDKHPLLTGDWVEHPRIIEDEYSVTDAVVVGSLLNSLLRNADRVSMANLAQLVNVIAPIRSEPGGPAWRQTTFHPFALTAAAARGNVLRAEVDCERVDTVRYGAVDLLDVAVTADDADVVLFLVNRSLTEPLTLSVDLTGAPADSVLAAQSIHAPADGDRFTSNTEVHPDAVVPVALTGVTLSGDGRHLQAELPPLSWSIVRLRARDAGVMREAKENNRG</sequence>
<dbReference type="Proteomes" id="UP001501803">
    <property type="component" value="Unassembled WGS sequence"/>
</dbReference>
<evidence type="ECO:0000259" key="8">
    <source>
        <dbReference type="SMART" id="SM00813"/>
    </source>
</evidence>
<proteinExistence type="inferred from homology"/>
<evidence type="ECO:0000256" key="3">
    <source>
        <dbReference type="ARBA" id="ARBA00011165"/>
    </source>
</evidence>
<dbReference type="InterPro" id="IPR010720">
    <property type="entry name" value="Alpha-L-AF_C"/>
</dbReference>
<reference evidence="10" key="1">
    <citation type="journal article" date="2019" name="Int. J. Syst. Evol. Microbiol.">
        <title>The Global Catalogue of Microorganisms (GCM) 10K type strain sequencing project: providing services to taxonomists for standard genome sequencing and annotation.</title>
        <authorList>
            <consortium name="The Broad Institute Genomics Platform"/>
            <consortium name="The Broad Institute Genome Sequencing Center for Infectious Disease"/>
            <person name="Wu L."/>
            <person name="Ma J."/>
        </authorList>
    </citation>
    <scope>NUCLEOTIDE SEQUENCE [LARGE SCALE GENOMIC DNA]</scope>
    <source>
        <strain evidence="10">JCM 17021</strain>
    </source>
</reference>
<comment type="catalytic activity">
    <reaction evidence="1">
        <text>Hydrolysis of terminal non-reducing alpha-L-arabinofuranoside residues in alpha-L-arabinosides.</text>
        <dbReference type="EC" id="3.2.1.55"/>
    </reaction>
</comment>
<evidence type="ECO:0000256" key="1">
    <source>
        <dbReference type="ARBA" id="ARBA00001462"/>
    </source>
</evidence>
<name>A0ABP7K0Y2_9MICO</name>
<organism evidence="9 10">
    <name type="scientific">Leifsonia kafniensis</name>
    <dbReference type="NCBI Taxonomy" id="475957"/>
    <lineage>
        <taxon>Bacteria</taxon>
        <taxon>Bacillati</taxon>
        <taxon>Actinomycetota</taxon>
        <taxon>Actinomycetes</taxon>
        <taxon>Micrococcales</taxon>
        <taxon>Microbacteriaceae</taxon>
        <taxon>Leifsonia</taxon>
    </lineage>
</organism>
<keyword evidence="6" id="KW-0119">Carbohydrate metabolism</keyword>
<protein>
    <recommendedName>
        <fullName evidence="4">non-reducing end alpha-L-arabinofuranosidase</fullName>
        <ecNumber evidence="4">3.2.1.55</ecNumber>
    </recommendedName>
</protein>
<dbReference type="InterPro" id="IPR017853">
    <property type="entry name" value="GH"/>
</dbReference>
<accession>A0ABP7K0Y2</accession>
<evidence type="ECO:0000313" key="9">
    <source>
        <dbReference type="EMBL" id="GAA3862130.1"/>
    </source>
</evidence>
<evidence type="ECO:0000256" key="2">
    <source>
        <dbReference type="ARBA" id="ARBA00007186"/>
    </source>
</evidence>